<proteinExistence type="predicted"/>
<protein>
    <submittedName>
        <fullName evidence="1">Uncharacterized protein</fullName>
    </submittedName>
</protein>
<dbReference type="RefSeq" id="XP_068370775.1">
    <property type="nucleotide sequence ID" value="XM_068489794.1"/>
</dbReference>
<dbReference type="InterPro" id="IPR016024">
    <property type="entry name" value="ARM-type_fold"/>
</dbReference>
<evidence type="ECO:0000313" key="2">
    <source>
        <dbReference type="Proteomes" id="UP000179807"/>
    </source>
</evidence>
<dbReference type="SUPFAM" id="SSF48371">
    <property type="entry name" value="ARM repeat"/>
    <property type="match status" value="1"/>
</dbReference>
<dbReference type="Gene3D" id="1.25.10.10">
    <property type="entry name" value="Leucine-rich Repeat Variant"/>
    <property type="match status" value="1"/>
</dbReference>
<accession>A0A1J4L299</accession>
<name>A0A1J4L299_9EUKA</name>
<sequence length="522" mass="59965">MIHNYKGSLGNDDINNKRKRIFTHFLHLDSKKNYKDNITNFNSSLDENSLQNCLSRLQNKETGVHSVITLCDYIKANPIEVFKIMTLNHVIVFFDYITILETQKQVLSAICFLLQLLNDDVDDHVQKIELISRLEFYSHIKILIDTPTDSQTQQLAICCALYSLELGENVRKCMFENEIYDVLMKETMKTDTAEYLRAHFFKIATKYCSEMSDIVMQSLITFLFNLLKSDDEIIICEAISALDNSFSFSFISFQLIKENHIIDLLISYLDNKSNHEINGAISKGNSNTSFSNQNNPENNPRINNMNNISNNAVINHNEECGIECLKLKRATAKILFSLIQVNLISFDEMMKNKLIFRLLNVSKVNDKKLSFYSFRIIKFIYQDPEMFDLFEISNIVSNYNFSETFSNTSFEIKMDLLTALQLFVFCFTAEQIQALLTEPMLSFLCDLLNSENCGVSADICHVLSMALSKNLNADFLQLIIYSLNEYGGMEILISQTIDPDNNQADVNHITQFLKSLGVQPTE</sequence>
<dbReference type="InterPro" id="IPR011989">
    <property type="entry name" value="ARM-like"/>
</dbReference>
<dbReference type="Proteomes" id="UP000179807">
    <property type="component" value="Unassembled WGS sequence"/>
</dbReference>
<evidence type="ECO:0000313" key="1">
    <source>
        <dbReference type="EMBL" id="OHT17639.1"/>
    </source>
</evidence>
<dbReference type="VEuPathDB" id="TrichDB:TRFO_00911"/>
<comment type="caution">
    <text evidence="1">The sequence shown here is derived from an EMBL/GenBank/DDBJ whole genome shotgun (WGS) entry which is preliminary data.</text>
</comment>
<gene>
    <name evidence="1" type="ORF">TRFO_00911</name>
</gene>
<organism evidence="1 2">
    <name type="scientific">Tritrichomonas foetus</name>
    <dbReference type="NCBI Taxonomy" id="1144522"/>
    <lineage>
        <taxon>Eukaryota</taxon>
        <taxon>Metamonada</taxon>
        <taxon>Parabasalia</taxon>
        <taxon>Tritrichomonadida</taxon>
        <taxon>Tritrichomonadidae</taxon>
        <taxon>Tritrichomonas</taxon>
    </lineage>
</organism>
<dbReference type="AlphaFoldDB" id="A0A1J4L299"/>
<dbReference type="EMBL" id="MLAK01000001">
    <property type="protein sequence ID" value="OHT17639.1"/>
    <property type="molecule type" value="Genomic_DNA"/>
</dbReference>
<reference evidence="1" key="1">
    <citation type="submission" date="2016-10" db="EMBL/GenBank/DDBJ databases">
        <authorList>
            <person name="Benchimol M."/>
            <person name="Almeida L.G."/>
            <person name="Vasconcelos A.T."/>
            <person name="Perreira-Neves A."/>
            <person name="Rosa I.A."/>
            <person name="Tasca T."/>
            <person name="Bogo M.R."/>
            <person name="de Souza W."/>
        </authorList>
    </citation>
    <scope>NUCLEOTIDE SEQUENCE [LARGE SCALE GENOMIC DNA]</scope>
    <source>
        <strain evidence="1">K</strain>
    </source>
</reference>
<dbReference type="GeneID" id="94824498"/>
<keyword evidence="2" id="KW-1185">Reference proteome</keyword>